<dbReference type="InterPro" id="IPR018114">
    <property type="entry name" value="TRYPSIN_HIS"/>
</dbReference>
<evidence type="ECO:0000259" key="9">
    <source>
        <dbReference type="PROSITE" id="PS50240"/>
    </source>
</evidence>
<evidence type="ECO:0000256" key="5">
    <source>
        <dbReference type="ARBA" id="ARBA00023157"/>
    </source>
</evidence>
<dbReference type="PROSITE" id="PS00134">
    <property type="entry name" value="TRYPSIN_HIS"/>
    <property type="match status" value="1"/>
</dbReference>
<dbReference type="RefSeq" id="XP_022095752.1">
    <property type="nucleotide sequence ID" value="XM_022240060.1"/>
</dbReference>
<dbReference type="Pfam" id="PF00057">
    <property type="entry name" value="Ldl_recept_a"/>
    <property type="match status" value="3"/>
</dbReference>
<evidence type="ECO:0000256" key="4">
    <source>
        <dbReference type="ARBA" id="ARBA00022825"/>
    </source>
</evidence>
<dbReference type="InterPro" id="IPR023415">
    <property type="entry name" value="LDLR_class-A_CS"/>
</dbReference>
<organism evidence="10 11">
    <name type="scientific">Acanthaster planci</name>
    <name type="common">Crown-of-thorns starfish</name>
    <dbReference type="NCBI Taxonomy" id="133434"/>
    <lineage>
        <taxon>Eukaryota</taxon>
        <taxon>Metazoa</taxon>
        <taxon>Echinodermata</taxon>
        <taxon>Eleutherozoa</taxon>
        <taxon>Asterozoa</taxon>
        <taxon>Asteroidea</taxon>
        <taxon>Valvatacea</taxon>
        <taxon>Valvatida</taxon>
        <taxon>Acanthasteridae</taxon>
        <taxon>Acanthaster</taxon>
    </lineage>
</organism>
<dbReference type="PROSITE" id="PS50092">
    <property type="entry name" value="TSP1"/>
    <property type="match status" value="1"/>
</dbReference>
<dbReference type="AlphaFoldDB" id="A0A8B7YSS6"/>
<dbReference type="CDD" id="cd00190">
    <property type="entry name" value="Tryp_SPc"/>
    <property type="match status" value="1"/>
</dbReference>
<feature type="disulfide bond" evidence="6">
    <location>
        <begin position="99"/>
        <end position="114"/>
    </location>
</feature>
<keyword evidence="8" id="KW-0732">Signal</keyword>
<dbReference type="SMART" id="SM00192">
    <property type="entry name" value="LDLa"/>
    <property type="match status" value="3"/>
</dbReference>
<feature type="signal peptide" evidence="8">
    <location>
        <begin position="1"/>
        <end position="24"/>
    </location>
</feature>
<feature type="disulfide bond" evidence="6">
    <location>
        <begin position="177"/>
        <end position="192"/>
    </location>
</feature>
<protein>
    <submittedName>
        <fullName evidence="11">Plasminogen-like</fullName>
    </submittedName>
</protein>
<dbReference type="PROSITE" id="PS00135">
    <property type="entry name" value="TRYPSIN_SER"/>
    <property type="match status" value="1"/>
</dbReference>
<dbReference type="Pfam" id="PF00089">
    <property type="entry name" value="Trypsin"/>
    <property type="match status" value="1"/>
</dbReference>
<feature type="disulfide bond" evidence="6">
    <location>
        <begin position="124"/>
        <end position="142"/>
    </location>
</feature>
<dbReference type="KEGG" id="aplc:110981982"/>
<dbReference type="OMA" id="HVVCPTY"/>
<evidence type="ECO:0000256" key="7">
    <source>
        <dbReference type="RuleBase" id="RU363034"/>
    </source>
</evidence>
<dbReference type="InterPro" id="IPR001254">
    <property type="entry name" value="Trypsin_dom"/>
</dbReference>
<keyword evidence="4 7" id="KW-0720">Serine protease</keyword>
<accession>A0A8B7YSS6</accession>
<keyword evidence="1" id="KW-0245">EGF-like domain</keyword>
<feature type="domain" description="Peptidase S1" evidence="9">
    <location>
        <begin position="312"/>
        <end position="554"/>
    </location>
</feature>
<dbReference type="PRINTS" id="PR00261">
    <property type="entry name" value="LDLRECEPTOR"/>
</dbReference>
<dbReference type="Gene3D" id="2.40.10.10">
    <property type="entry name" value="Trypsin-like serine proteases"/>
    <property type="match status" value="1"/>
</dbReference>
<evidence type="ECO:0000256" key="6">
    <source>
        <dbReference type="PROSITE-ProRule" id="PRU00124"/>
    </source>
</evidence>
<sequence length="559" mass="61422">MYPPLGLFAALLAGLILGIQFGEAATRFNWRSVRRNSIRLLHGSRGRQFGRIQRPLPSSVGHTNAHLRFNFVDQQSQRCPSYRFACTYTHQCISKSWRCDGYYDCWDGSDEVECSRCHSYEFECENGGCIQFGHRCDGYNDCGDESDESFLECGICDISTKFACKSNGRCIPRDWSCDHYDDCLDHSDEIYCSSGSYNGIFNVSGNDEQTTTVSTTTQSPVTTEPPTTSLPAYCDWSPWGSWSQCTANICYAERRNRTRTCPCGTDNCPAPNDGTGAGDREYRMCPLQNCPQDADSGCGTHANLGSLFSARIVGGESATPGEWPWQAQLRVRNSTGQFVFVCGGSLVDWRFVVTAAHCFSGSSNPSNWLVILGRHQIDTGGTQFTVSDIVAHEDYNVGTSEHDLAILVLSEPAEPSRTVNTVCLDELGEKSFSKESNCYITGWGYTSYQGPTSTVLQEANVPLIPHDVCSKPEVYGQLVLPTMQCAGYLEGGVDSCQGDSGGPLVCTTTDSSSGKARYYLVGATSWGISCAEKNHPGVYTKLADYTDWLRQQMDSHPPS</sequence>
<dbReference type="SMART" id="SM00209">
    <property type="entry name" value="TSP1"/>
    <property type="match status" value="1"/>
</dbReference>
<dbReference type="InterPro" id="IPR009003">
    <property type="entry name" value="Peptidase_S1_PA"/>
</dbReference>
<comment type="caution">
    <text evidence="6">Lacks conserved residue(s) required for the propagation of feature annotation.</text>
</comment>
<proteinExistence type="predicted"/>
<dbReference type="FunFam" id="2.40.10.10:FF:000003">
    <property type="entry name" value="Transmembrane serine protease 3"/>
    <property type="match status" value="1"/>
</dbReference>
<dbReference type="Gene3D" id="2.20.100.10">
    <property type="entry name" value="Thrombospondin type-1 (TSP1) repeat"/>
    <property type="match status" value="1"/>
</dbReference>
<dbReference type="SUPFAM" id="SSF50494">
    <property type="entry name" value="Trypsin-like serine proteases"/>
    <property type="match status" value="1"/>
</dbReference>
<dbReference type="InterPro" id="IPR033116">
    <property type="entry name" value="TRYPSIN_SER"/>
</dbReference>
<evidence type="ECO:0000256" key="8">
    <source>
        <dbReference type="SAM" id="SignalP"/>
    </source>
</evidence>
<dbReference type="InterPro" id="IPR036383">
    <property type="entry name" value="TSP1_rpt_sf"/>
</dbReference>
<gene>
    <name evidence="11" type="primary">LOC110981982</name>
</gene>
<dbReference type="PROSITE" id="PS01209">
    <property type="entry name" value="LDLRA_1"/>
    <property type="match status" value="2"/>
</dbReference>
<dbReference type="PROSITE" id="PS50068">
    <property type="entry name" value="LDLRA_2"/>
    <property type="match status" value="3"/>
</dbReference>
<feature type="disulfide bond" evidence="6">
    <location>
        <begin position="117"/>
        <end position="129"/>
    </location>
</feature>
<dbReference type="GO" id="GO:0004252">
    <property type="term" value="F:serine-type endopeptidase activity"/>
    <property type="evidence" value="ECO:0007669"/>
    <property type="project" value="InterPro"/>
</dbReference>
<feature type="chain" id="PRO_5034137176" evidence="8">
    <location>
        <begin position="25"/>
        <end position="559"/>
    </location>
</feature>
<dbReference type="InterPro" id="IPR002172">
    <property type="entry name" value="LDrepeatLR_classA_rpt"/>
</dbReference>
<evidence type="ECO:0000313" key="10">
    <source>
        <dbReference type="Proteomes" id="UP000694845"/>
    </source>
</evidence>
<dbReference type="PANTHER" id="PTHR24252:SF7">
    <property type="entry name" value="HYALIN"/>
    <property type="match status" value="1"/>
</dbReference>
<keyword evidence="2 7" id="KW-0645">Protease</keyword>
<dbReference type="InterPro" id="IPR043504">
    <property type="entry name" value="Peptidase_S1_PA_chymotrypsin"/>
</dbReference>
<dbReference type="InterPro" id="IPR036055">
    <property type="entry name" value="LDL_receptor-like_sf"/>
</dbReference>
<dbReference type="Gene3D" id="4.10.400.10">
    <property type="entry name" value="Low-density Lipoprotein Receptor"/>
    <property type="match status" value="3"/>
</dbReference>
<evidence type="ECO:0000256" key="3">
    <source>
        <dbReference type="ARBA" id="ARBA00022801"/>
    </source>
</evidence>
<dbReference type="OrthoDB" id="6380398at2759"/>
<dbReference type="InterPro" id="IPR000884">
    <property type="entry name" value="TSP1_rpt"/>
</dbReference>
<evidence type="ECO:0000256" key="2">
    <source>
        <dbReference type="ARBA" id="ARBA00022670"/>
    </source>
</evidence>
<name>A0A8B7YSS6_ACAPL</name>
<dbReference type="PROSITE" id="PS50240">
    <property type="entry name" value="TRYPSIN_DOM"/>
    <property type="match status" value="1"/>
</dbReference>
<dbReference type="PANTHER" id="PTHR24252">
    <property type="entry name" value="ACROSIN-RELATED"/>
    <property type="match status" value="1"/>
</dbReference>
<dbReference type="GO" id="GO:0006508">
    <property type="term" value="P:proteolysis"/>
    <property type="evidence" value="ECO:0007669"/>
    <property type="project" value="UniProtKB-KW"/>
</dbReference>
<keyword evidence="10" id="KW-1185">Reference proteome</keyword>
<dbReference type="SUPFAM" id="SSF57424">
    <property type="entry name" value="LDL receptor-like module"/>
    <property type="match status" value="3"/>
</dbReference>
<evidence type="ECO:0000256" key="1">
    <source>
        <dbReference type="ARBA" id="ARBA00022536"/>
    </source>
</evidence>
<keyword evidence="3 7" id="KW-0378">Hydrolase</keyword>
<evidence type="ECO:0000313" key="11">
    <source>
        <dbReference type="RefSeq" id="XP_022095752.1"/>
    </source>
</evidence>
<keyword evidence="5 6" id="KW-1015">Disulfide bond</keyword>
<dbReference type="SMART" id="SM00020">
    <property type="entry name" value="Tryp_SPc"/>
    <property type="match status" value="1"/>
</dbReference>
<reference evidence="11" key="1">
    <citation type="submission" date="2025-08" db="UniProtKB">
        <authorList>
            <consortium name="RefSeq"/>
        </authorList>
    </citation>
    <scope>IDENTIFICATION</scope>
</reference>
<dbReference type="GeneID" id="110981982"/>
<dbReference type="CDD" id="cd00112">
    <property type="entry name" value="LDLa"/>
    <property type="match status" value="3"/>
</dbReference>
<dbReference type="Proteomes" id="UP000694845">
    <property type="component" value="Unplaced"/>
</dbReference>